<evidence type="ECO:0000313" key="2">
    <source>
        <dbReference type="Proteomes" id="UP000799755"/>
    </source>
</evidence>
<reference evidence="1" key="1">
    <citation type="journal article" date="2020" name="Stud. Mycol.">
        <title>101 Dothideomycetes genomes: a test case for predicting lifestyles and emergence of pathogens.</title>
        <authorList>
            <person name="Haridas S."/>
            <person name="Albert R."/>
            <person name="Binder M."/>
            <person name="Bloem J."/>
            <person name="Labutti K."/>
            <person name="Salamov A."/>
            <person name="Andreopoulos B."/>
            <person name="Baker S."/>
            <person name="Barry K."/>
            <person name="Bills G."/>
            <person name="Bluhm B."/>
            <person name="Cannon C."/>
            <person name="Castanera R."/>
            <person name="Culley D."/>
            <person name="Daum C."/>
            <person name="Ezra D."/>
            <person name="Gonzalez J."/>
            <person name="Henrissat B."/>
            <person name="Kuo A."/>
            <person name="Liang C."/>
            <person name="Lipzen A."/>
            <person name="Lutzoni F."/>
            <person name="Magnuson J."/>
            <person name="Mondo S."/>
            <person name="Nolan M."/>
            <person name="Ohm R."/>
            <person name="Pangilinan J."/>
            <person name="Park H.-J."/>
            <person name="Ramirez L."/>
            <person name="Alfaro M."/>
            <person name="Sun H."/>
            <person name="Tritt A."/>
            <person name="Yoshinaga Y."/>
            <person name="Zwiers L.-H."/>
            <person name="Turgeon B."/>
            <person name="Goodwin S."/>
            <person name="Spatafora J."/>
            <person name="Crous P."/>
            <person name="Grigoriev I."/>
        </authorList>
    </citation>
    <scope>NUCLEOTIDE SEQUENCE</scope>
    <source>
        <strain evidence="1">ATCC 200398</strain>
    </source>
</reference>
<sequence length="1938" mass="217331">MSKSVLSVKRTRVQKVCTLWTHDENFSRDDVVFNGEKFPEFPATPGSLIQIIALKQATVIRDFQNAANTPQNDTSQAKAENTSRDAMPEDQPRRTRRGSVMITLDENGAPLQGGREVDLEKSYIFVAKPLSADLKSKHPNLQVSLSEKIAKVFGLRSRMQIVVTPADEDTHSASHVEVAFRDEYLARADMWRMSVSELSNRTVYRGQKLLFMGTIKATIRNVYINGQSTHSGYFSSMTKPVFRSESARYVLFIQMSKEMWDFDAEGAGEIMFNKVVNGFLPDLFKRWMKLNARHLVTIILFTRMEYDGESFPDHVGEPANNNGFEAQSHHSRDYYRVVVSDMASGDWINILYQLKKEFRTFLRDVSLVPRSKSHVTNREENATADELIIAGKPSTATHGNVLEAINLAAAQFAKDYIDRDLVRTGISVVVITAGTGVFEVDYNMLKLTTDTLIGSGIGIDLVCLSPMPLHSVPLFKYRTPRVMSGTRSKPVKHRTPRGRQGSTDAFNEQDDKTPRQHYPNFGSMVEASLALPPPIISNDTPLVSPFELDEWRYAMPHWVDVSFWSGPSDEIVELSKPRKAMKAVTKYQRRRGNFSLRCRMYELQMMGVMENELGDIAIPYMEEETLYPHILREQFDDPKGTTEAQPVNTIAITNAKGSYSSKEEKADTDEQLNGRRSLHKAWMESYDEYVFSPLVDGQSQSTHVQSFLQGHSIQGKDKSPEPSSKDTSFLSSSVRSLGPSTGKTVRPPPEVNFPLVRERSREIEIQSPRGSIYRGPEAKIQGVPRADVLYRQMTSTRINDFQRPGFHQRGDSGDSTDHRRSMQSTPNESPAVSRGNTPPKRTGIPPLPTILAAPTKPDINTRSTGWFLRQISFGGKGGTAAPTTGTATIDITPGKVKPARLTVENNQKGAIAAKLASTRVTDVEKPSQPIAIRTPSRAAVPSVQSPSDHAPQSAETAQGTQTGKPSTTSHPSSITKDPGSTFLLASRAQSEQGATKLDISTSGGARDIPRTLSPTSSLAPWAVLVNPCNPKKNSVNIANQFRRWQHVFPKHLRTSSVKWKSLCSPAAVPLTNEYFPTPEQVATEYNESPYKITQNEDDEMLEAPKSRESLIRELIAFRLSHGFQIVVGPAVAEFSGGREHDLSNVFHPDYMSKDGDTVFMCVGNTIHQLVCVAGGEVEVKRFSRKPTTALQSSAGIDTPFSYKPLIRTALEDKYQVRHVMLRPSRKEYNWNFIDTFLAGYHDEFSEILRFWRARFVLIPVELPTVNRRPLPLLTEDSEEEIRLEGIRKLTQVWQRYRYIPLEERHFQATTAKKQKDPNPLAIEYHTRDPSIIVAAGPDSALLPDGDSEFQTSLFSEKDQYHTSNIDIKRLAEDLQGEKGIQMLDRRWHWRLHYNCFIGFDLTTWLQSNFKDIDTRDEAVNLGNQLMDKGLFQHVQKRHQFRDGNFFYQIAAEYRAPRPEPRTGWFGMRRTDRSVPSTPLSEGPRSSPLTARSTKSRTSTDDSSDASGDENDGEKTPTRATTPKRSVNLSRVMRYDVDPRKRSYRPEIISLHYDRLHNPDNCYHIRIDWMNVTAKLIEDAIVTWATSVEKYGLKLVEVPIAEASNIIDHHPFRSPYTIKLALQPPKQHPEQVWDTAHFLPQSKTDKFAYHKALLRRLNFVLDMEAADCFPRDVDVTYSWGRPDYKYTQFIHRSGTLLAQITNEGSILLLANRLAHNRAKDTTKFRPTDPYEHKRSTTKSASTESPSNAVERSNPHRSPFASPLARPVQDSSLLHTALQEKLPNTSTTSAATAAASANPLQQTPEQIKDDIEAFCSDPIALKSFYDEAFKQAPSPSPRITPVLDNNIPNLGLPPAISIREASPASGGWILGGSLVGTSGVGMGVGKRQGSEGSVTGSLRERESLKDNGRQGVDGGVLIGGGFERVVRRRDSQVLEEIEMR</sequence>
<comment type="caution">
    <text evidence="1">The sequence shown here is derived from an EMBL/GenBank/DDBJ whole genome shotgun (WGS) entry which is preliminary data.</text>
</comment>
<evidence type="ECO:0000313" key="1">
    <source>
        <dbReference type="EMBL" id="KAF2467642.1"/>
    </source>
</evidence>
<accession>A0ACB6QLA1</accession>
<dbReference type="EMBL" id="MU003519">
    <property type="protein sequence ID" value="KAF2467642.1"/>
    <property type="molecule type" value="Genomic_DNA"/>
</dbReference>
<organism evidence="1 2">
    <name type="scientific">Lindgomyces ingoldianus</name>
    <dbReference type="NCBI Taxonomy" id="673940"/>
    <lineage>
        <taxon>Eukaryota</taxon>
        <taxon>Fungi</taxon>
        <taxon>Dikarya</taxon>
        <taxon>Ascomycota</taxon>
        <taxon>Pezizomycotina</taxon>
        <taxon>Dothideomycetes</taxon>
        <taxon>Pleosporomycetidae</taxon>
        <taxon>Pleosporales</taxon>
        <taxon>Lindgomycetaceae</taxon>
        <taxon>Lindgomyces</taxon>
    </lineage>
</organism>
<proteinExistence type="predicted"/>
<keyword evidence="2" id="KW-1185">Reference proteome</keyword>
<name>A0ACB6QLA1_9PLEO</name>
<protein>
    <submittedName>
        <fullName evidence="1">Uncharacterized protein</fullName>
    </submittedName>
</protein>
<dbReference type="Proteomes" id="UP000799755">
    <property type="component" value="Unassembled WGS sequence"/>
</dbReference>
<gene>
    <name evidence="1" type="ORF">BDR25DRAFT_344747</name>
</gene>